<dbReference type="InterPro" id="IPR032474">
    <property type="entry name" value="Argonaute_N"/>
</dbReference>
<dbReference type="Pfam" id="PF16488">
    <property type="entry name" value="ArgoL2"/>
    <property type="match status" value="1"/>
</dbReference>
<dbReference type="SUPFAM" id="SSF53098">
    <property type="entry name" value="Ribonuclease H-like"/>
    <property type="match status" value="1"/>
</dbReference>
<feature type="compositionally biased region" description="Gly residues" evidence="1">
    <location>
        <begin position="45"/>
        <end position="59"/>
    </location>
</feature>
<dbReference type="EMBL" id="JAKELL010000004">
    <property type="protein sequence ID" value="KAH8999092.1"/>
    <property type="molecule type" value="Genomic_DNA"/>
</dbReference>
<evidence type="ECO:0000313" key="5">
    <source>
        <dbReference type="Proteomes" id="UP001201163"/>
    </source>
</evidence>
<evidence type="ECO:0000313" key="4">
    <source>
        <dbReference type="EMBL" id="KAH8999092.1"/>
    </source>
</evidence>
<reference evidence="4" key="1">
    <citation type="submission" date="2022-01" db="EMBL/GenBank/DDBJ databases">
        <title>Comparative genomics reveals a dynamic genome evolution in the ectomycorrhizal milk-cap (Lactarius) mushrooms.</title>
        <authorList>
            <consortium name="DOE Joint Genome Institute"/>
            <person name="Lebreton A."/>
            <person name="Tang N."/>
            <person name="Kuo A."/>
            <person name="LaButti K."/>
            <person name="Drula E."/>
            <person name="Barry K."/>
            <person name="Clum A."/>
            <person name="Lipzen A."/>
            <person name="Mousain D."/>
            <person name="Ng V."/>
            <person name="Wang R."/>
            <person name="Wang X."/>
            <person name="Dai Y."/>
            <person name="Henrissat B."/>
            <person name="Grigoriev I.V."/>
            <person name="Guerin-Laguette A."/>
            <person name="Yu F."/>
            <person name="Martin F.M."/>
        </authorList>
    </citation>
    <scope>NUCLEOTIDE SEQUENCE</scope>
    <source>
        <strain evidence="4">QP</strain>
    </source>
</reference>
<dbReference type="Gene3D" id="2.170.260.10">
    <property type="entry name" value="paz domain"/>
    <property type="match status" value="1"/>
</dbReference>
<evidence type="ECO:0000256" key="1">
    <source>
        <dbReference type="SAM" id="MobiDB-lite"/>
    </source>
</evidence>
<dbReference type="Gene3D" id="3.30.420.10">
    <property type="entry name" value="Ribonuclease H-like superfamily/Ribonuclease H"/>
    <property type="match status" value="1"/>
</dbReference>
<feature type="compositionally biased region" description="Gly residues" evidence="1">
    <location>
        <begin position="69"/>
        <end position="83"/>
    </location>
</feature>
<dbReference type="PANTHER" id="PTHR22891">
    <property type="entry name" value="EUKARYOTIC TRANSLATION INITIATION FACTOR 2C"/>
    <property type="match status" value="1"/>
</dbReference>
<dbReference type="Pfam" id="PF16486">
    <property type="entry name" value="ArgoN"/>
    <property type="match status" value="1"/>
</dbReference>
<dbReference type="InterPro" id="IPR003165">
    <property type="entry name" value="Piwi"/>
</dbReference>
<dbReference type="Pfam" id="PF08699">
    <property type="entry name" value="ArgoL1"/>
    <property type="match status" value="1"/>
</dbReference>
<dbReference type="Pfam" id="PF02171">
    <property type="entry name" value="Piwi"/>
    <property type="match status" value="1"/>
</dbReference>
<dbReference type="Gene3D" id="3.40.50.2300">
    <property type="match status" value="1"/>
</dbReference>
<dbReference type="GO" id="GO:0003723">
    <property type="term" value="F:RNA binding"/>
    <property type="evidence" value="ECO:0007669"/>
    <property type="project" value="InterPro"/>
</dbReference>
<dbReference type="AlphaFoldDB" id="A0AAD4LQK7"/>
<dbReference type="InterPro" id="IPR032472">
    <property type="entry name" value="ArgoL2"/>
</dbReference>
<feature type="domain" description="PAZ" evidence="2">
    <location>
        <begin position="337"/>
        <end position="457"/>
    </location>
</feature>
<dbReference type="PROSITE" id="PS50822">
    <property type="entry name" value="PIWI"/>
    <property type="match status" value="1"/>
</dbReference>
<accession>A0AAD4LQK7</accession>
<dbReference type="InterPro" id="IPR032473">
    <property type="entry name" value="Argonaute_Mid_dom"/>
</dbReference>
<feature type="compositionally biased region" description="Basic and acidic residues" evidence="1">
    <location>
        <begin position="22"/>
        <end position="44"/>
    </location>
</feature>
<dbReference type="Pfam" id="PF16487">
    <property type="entry name" value="ArgoMid"/>
    <property type="match status" value="1"/>
</dbReference>
<dbReference type="CDD" id="cd04657">
    <property type="entry name" value="Piwi_ago-like"/>
    <property type="match status" value="1"/>
</dbReference>
<feature type="region of interest" description="Disordered" evidence="1">
    <location>
        <begin position="1"/>
        <end position="104"/>
    </location>
</feature>
<dbReference type="InterPro" id="IPR012337">
    <property type="entry name" value="RNaseH-like_sf"/>
</dbReference>
<dbReference type="InterPro" id="IPR014811">
    <property type="entry name" value="ArgoL1"/>
</dbReference>
<sequence length="977" mass="106332">MPPKAAPGESGRGRGGRGGRGGGDRGGGRGGGDRGGRGGGDRGGSRGGGGDRGGRGGWRGASPDRGGSPSRGGPGGPPRGRGGPPQQRGGPPTRAIPTSGGPAVQRSLVPAAHVKAIGVKRPGQGTGGRPIEVFTNNFATELDQGTIYHYDGMYLVIGKSDDRPLPAARNFEIIQALQTQVEPGLFARPGVYDGRKNLFTAYELPFESGGRTFEVPMGTPPSPGEVAAGRRGPKVHTVRLTHVASISPEVLQRFLRGEQSHDNSVLTAITALNVVVRMGPNLKYPFNVRSFFTDRETRDIGGGIVLWRGYFQSVRPAIGRMVINIDISTGAMYMPGPLIDVALAILGRPGNPNALAPRQGLPDRERIRIQRFITPGLKITTSYDQRDPNQAPRPRGVKKLSKEGARDLTFELTGGQTTTVADYFRQKLNRPLRFPDVICVELASGALIPLELCHVPPGQIMRKQVPPDKTNSVLEFATKRPNDRLGSIVNGLGVLEYGQSEYVREFGLTVANEPIRIQARIMNPPTLRYHQSSKQPSARPRDGAWNLIDKRMFTPTNVANWMIVVYERQQRFNDQVANQMASDLVRACEVVGISINPQPALIKWESGQGNIGQQLRAAGGECQRRTKNLPTLIVVVLPEGGNDIYTAVKHFGDVATGVVTQCMKSSKCFRAKPQYYANITLKLNVKLGGVNSVPEPRDISFLTDSANPTIVMGADVIHPAPGSGDRPSFTSLVGSIDTSAVRYVSTMEVQTSRQEIIDAMESMSTYVLTQYKLNTQKYPKRILFYRDGVSEGQFATVIQDELPLIRSACKKLGFNPTITLIIVGKRHHVRFFPRSENEGDRSGNCPAGTVVDSDVVNPVEFDFYLQSHGGLLGTSRPAHYNVLLDENRFTADGLQALSYALCHVYARATRSVSIPAPVYYADIVCSRSKHHFDPQLGLDLTISETATNTTEAATTLERFRQAFKPTHERQKKLMYFC</sequence>
<feature type="region of interest" description="Disordered" evidence="1">
    <location>
        <begin position="381"/>
        <end position="400"/>
    </location>
</feature>
<dbReference type="InterPro" id="IPR003100">
    <property type="entry name" value="PAZ_dom"/>
</dbReference>
<evidence type="ECO:0000259" key="3">
    <source>
        <dbReference type="PROSITE" id="PS50822"/>
    </source>
</evidence>
<name>A0AAD4LQK7_9AGAM</name>
<dbReference type="PROSITE" id="PS50821">
    <property type="entry name" value="PAZ"/>
    <property type="match status" value="1"/>
</dbReference>
<dbReference type="SUPFAM" id="SSF101690">
    <property type="entry name" value="PAZ domain"/>
    <property type="match status" value="1"/>
</dbReference>
<comment type="caution">
    <text evidence="4">The sequence shown here is derived from an EMBL/GenBank/DDBJ whole genome shotgun (WGS) entry which is preliminary data.</text>
</comment>
<dbReference type="SMART" id="SM00950">
    <property type="entry name" value="Piwi"/>
    <property type="match status" value="1"/>
</dbReference>
<organism evidence="4 5">
    <name type="scientific">Lactarius akahatsu</name>
    <dbReference type="NCBI Taxonomy" id="416441"/>
    <lineage>
        <taxon>Eukaryota</taxon>
        <taxon>Fungi</taxon>
        <taxon>Dikarya</taxon>
        <taxon>Basidiomycota</taxon>
        <taxon>Agaricomycotina</taxon>
        <taxon>Agaricomycetes</taxon>
        <taxon>Russulales</taxon>
        <taxon>Russulaceae</taxon>
        <taxon>Lactarius</taxon>
    </lineage>
</organism>
<evidence type="ECO:0000259" key="2">
    <source>
        <dbReference type="PROSITE" id="PS50821"/>
    </source>
</evidence>
<dbReference type="CDD" id="cd02846">
    <property type="entry name" value="PAZ_argonaute_like"/>
    <property type="match status" value="1"/>
</dbReference>
<dbReference type="Pfam" id="PF02170">
    <property type="entry name" value="PAZ"/>
    <property type="match status" value="1"/>
</dbReference>
<gene>
    <name evidence="4" type="ORF">EDB92DRAFT_1832394</name>
</gene>
<feature type="domain" description="Piwi" evidence="3">
    <location>
        <begin position="632"/>
        <end position="933"/>
    </location>
</feature>
<proteinExistence type="predicted"/>
<dbReference type="Proteomes" id="UP001201163">
    <property type="component" value="Unassembled WGS sequence"/>
</dbReference>
<keyword evidence="5" id="KW-1185">Reference proteome</keyword>
<dbReference type="InterPro" id="IPR036397">
    <property type="entry name" value="RNaseH_sf"/>
</dbReference>
<dbReference type="InterPro" id="IPR045246">
    <property type="entry name" value="Piwi_ago-like"/>
</dbReference>
<dbReference type="SMART" id="SM01163">
    <property type="entry name" value="DUF1785"/>
    <property type="match status" value="1"/>
</dbReference>
<dbReference type="InterPro" id="IPR036085">
    <property type="entry name" value="PAZ_dom_sf"/>
</dbReference>
<protein>
    <submittedName>
        <fullName evidence="4">Argonaute-like protein</fullName>
    </submittedName>
</protein>